<proteinExistence type="inferred from homology"/>
<dbReference type="InterPro" id="IPR002018">
    <property type="entry name" value="CarbesteraseB"/>
</dbReference>
<dbReference type="OrthoDB" id="408631at2759"/>
<keyword evidence="4" id="KW-0732">Signal</keyword>
<dbReference type="InterPro" id="IPR029058">
    <property type="entry name" value="AB_hydrolase_fold"/>
</dbReference>
<organism evidence="5 6">
    <name type="scientific">Owenia fusiformis</name>
    <name type="common">Polychaete worm</name>
    <dbReference type="NCBI Taxonomy" id="6347"/>
    <lineage>
        <taxon>Eukaryota</taxon>
        <taxon>Metazoa</taxon>
        <taxon>Spiralia</taxon>
        <taxon>Lophotrochozoa</taxon>
        <taxon>Annelida</taxon>
        <taxon>Polychaeta</taxon>
        <taxon>Sedentaria</taxon>
        <taxon>Canalipalpata</taxon>
        <taxon>Sabellida</taxon>
        <taxon>Oweniida</taxon>
        <taxon>Oweniidae</taxon>
        <taxon>Owenia</taxon>
    </lineage>
</organism>
<comment type="caution">
    <text evidence="5">The sequence shown here is derived from an EMBL/GenBank/DDBJ whole genome shotgun (WGS) entry which is preliminary data.</text>
</comment>
<dbReference type="PANTHER" id="PTHR43918">
    <property type="entry name" value="ACETYLCHOLINESTERASE"/>
    <property type="match status" value="1"/>
</dbReference>
<dbReference type="GO" id="GO:0006581">
    <property type="term" value="P:acetylcholine catabolic process"/>
    <property type="evidence" value="ECO:0007669"/>
    <property type="project" value="TreeGrafter"/>
</dbReference>
<dbReference type="InterPro" id="IPR050654">
    <property type="entry name" value="AChE-related_enzymes"/>
</dbReference>
<accession>A0A8J1XPT2</accession>
<dbReference type="AlphaFoldDB" id="A0A8J1XPT2"/>
<keyword evidence="2" id="KW-0719">Serine esterase</keyword>
<name>A0A8J1XPT2_OWEFU</name>
<dbReference type="EMBL" id="CAIIXF020000007">
    <property type="protein sequence ID" value="CAH1789747.1"/>
    <property type="molecule type" value="Genomic_DNA"/>
</dbReference>
<keyword evidence="3 4" id="KW-0378">Hydrolase</keyword>
<evidence type="ECO:0000256" key="4">
    <source>
        <dbReference type="RuleBase" id="RU361235"/>
    </source>
</evidence>
<feature type="signal peptide" evidence="4">
    <location>
        <begin position="1"/>
        <end position="21"/>
    </location>
</feature>
<dbReference type="Gene3D" id="3.40.50.1820">
    <property type="entry name" value="alpha/beta hydrolase"/>
    <property type="match status" value="1"/>
</dbReference>
<evidence type="ECO:0000313" key="6">
    <source>
        <dbReference type="Proteomes" id="UP000749559"/>
    </source>
</evidence>
<sequence>MMHIRHVTFLFLVFILKEVVCKLKAADVQLSRTATVKGSLSYLDWNPRPVFVFKGIPYGKPPLGELRFRPPRSFGLWKGRRDALKYGDRCHQKRDYKYMSEDCLFLNIHSPNLNPTNKLAVIVNIHGGGLTKGSGNRGATALCLMNNVLFVTMNYRLGPLGFFTTGDDNAPGNVGLLDQQMAIRWVKRYISKFGGDPNRITIMGDSGGGVSVSTQVLSPTNAGLFQRVISNSGVATAPGRVNTRHDEVNKSSKVAAAVGCSQLTKSASMRCLRNVDPGRLTSHGASVEPLYPYVDGTFLTDLPFNAYNTGKFNRIEYLLGFNRDEGVYFFNGLTPNKNNIKSLITSYTKRFYPKNTKAIVDEIMSVYVRNKGLTTDADYAKAYSNFVGDLRYIGPTNDVARKHSVYNRVYMFFFNHRPAYSSYPAWVSATHSDQKSYIMEFPFSKPNGGFSSAGKSLSRHIMKYYTNFAKTGNPNGSGLPVWPRLTCTNGEYMQLVYGPKPGERYQPKRMELWTETIPRLDTHRLPNYKGFPWTCPRATGLL</sequence>
<dbReference type="PANTHER" id="PTHR43918:SF12">
    <property type="entry name" value="ACETYLCHOLINESTERASE 1"/>
    <property type="match status" value="1"/>
</dbReference>
<gene>
    <name evidence="5" type="ORF">OFUS_LOCUS15053</name>
</gene>
<dbReference type="GO" id="GO:0005615">
    <property type="term" value="C:extracellular space"/>
    <property type="evidence" value="ECO:0007669"/>
    <property type="project" value="TreeGrafter"/>
</dbReference>
<dbReference type="GO" id="GO:0019695">
    <property type="term" value="P:choline metabolic process"/>
    <property type="evidence" value="ECO:0007669"/>
    <property type="project" value="TreeGrafter"/>
</dbReference>
<feature type="chain" id="PRO_5042621143" description="Carboxylic ester hydrolase" evidence="4">
    <location>
        <begin position="22"/>
        <end position="542"/>
    </location>
</feature>
<dbReference type="Pfam" id="PF00135">
    <property type="entry name" value="COesterase"/>
    <property type="match status" value="1"/>
</dbReference>
<evidence type="ECO:0000256" key="2">
    <source>
        <dbReference type="ARBA" id="ARBA00022487"/>
    </source>
</evidence>
<reference evidence="5" key="1">
    <citation type="submission" date="2022-03" db="EMBL/GenBank/DDBJ databases">
        <authorList>
            <person name="Martin C."/>
        </authorList>
    </citation>
    <scope>NUCLEOTIDE SEQUENCE</scope>
</reference>
<keyword evidence="6" id="KW-1185">Reference proteome</keyword>
<evidence type="ECO:0000256" key="3">
    <source>
        <dbReference type="ARBA" id="ARBA00022801"/>
    </source>
</evidence>
<evidence type="ECO:0000256" key="1">
    <source>
        <dbReference type="ARBA" id="ARBA00005964"/>
    </source>
</evidence>
<dbReference type="InterPro" id="IPR019826">
    <property type="entry name" value="Carboxylesterase_B_AS"/>
</dbReference>
<dbReference type="GO" id="GO:0003990">
    <property type="term" value="F:acetylcholinesterase activity"/>
    <property type="evidence" value="ECO:0007669"/>
    <property type="project" value="TreeGrafter"/>
</dbReference>
<dbReference type="PROSITE" id="PS00122">
    <property type="entry name" value="CARBOXYLESTERASE_B_1"/>
    <property type="match status" value="1"/>
</dbReference>
<dbReference type="SUPFAM" id="SSF53474">
    <property type="entry name" value="alpha/beta-Hydrolases"/>
    <property type="match status" value="1"/>
</dbReference>
<dbReference type="EC" id="3.1.1.-" evidence="4"/>
<dbReference type="Proteomes" id="UP000749559">
    <property type="component" value="Unassembled WGS sequence"/>
</dbReference>
<comment type="similarity">
    <text evidence="1 4">Belongs to the type-B carboxylesterase/lipase family.</text>
</comment>
<protein>
    <recommendedName>
        <fullName evidence="4">Carboxylic ester hydrolase</fullName>
        <ecNumber evidence="4">3.1.1.-</ecNumber>
    </recommendedName>
</protein>
<evidence type="ECO:0000313" key="5">
    <source>
        <dbReference type="EMBL" id="CAH1789747.1"/>
    </source>
</evidence>
<dbReference type="GO" id="GO:0005886">
    <property type="term" value="C:plasma membrane"/>
    <property type="evidence" value="ECO:0007669"/>
    <property type="project" value="TreeGrafter"/>
</dbReference>